<proteinExistence type="predicted"/>
<organism evidence="3 4">
    <name type="scientific">Methanosalsum natronophilum</name>
    <dbReference type="NCBI Taxonomy" id="768733"/>
    <lineage>
        <taxon>Archaea</taxon>
        <taxon>Methanobacteriati</taxon>
        <taxon>Methanobacteriota</taxon>
        <taxon>Stenosarchaea group</taxon>
        <taxon>Methanomicrobia</taxon>
        <taxon>Methanosarcinales</taxon>
        <taxon>Methanosarcinaceae</taxon>
        <taxon>Methanosalsum</taxon>
    </lineage>
</organism>
<dbReference type="Pfam" id="PF07752">
    <property type="entry name" value="S-layer"/>
    <property type="match status" value="1"/>
</dbReference>
<keyword evidence="1" id="KW-0812">Transmembrane</keyword>
<feature type="domain" description="S-layer family duplication" evidence="2">
    <location>
        <begin position="48"/>
        <end position="163"/>
    </location>
</feature>
<evidence type="ECO:0000313" key="4">
    <source>
        <dbReference type="Proteomes" id="UP000284763"/>
    </source>
</evidence>
<dbReference type="Gene3D" id="2.60.98.40">
    <property type="match status" value="1"/>
</dbReference>
<gene>
    <name evidence="3" type="ORF">D5R95_04035</name>
</gene>
<name>A0A424YYQ6_9EURY</name>
<dbReference type="AlphaFoldDB" id="A0A424YYQ6"/>
<sequence>MRLNKENKNLIFIFIITLTIIFLQPFVVSTSPNSFDDNNSVQIELPVESSFFLETGETWTRFYQGYELKVTYVNLEQQNIWLQLTQNGELVEEDILSEGDSLIYKKNSEKIFNITVDGIHIGPDGELVTFNPVYQYQDPTLPPPEVNNDQYNSNMNNDNVNHDNDTIPESGVNGTIFVFSLILMWFLLVNNFKSRK</sequence>
<keyword evidence="1" id="KW-1133">Transmembrane helix</keyword>
<evidence type="ECO:0000259" key="2">
    <source>
        <dbReference type="Pfam" id="PF07752"/>
    </source>
</evidence>
<dbReference type="EMBL" id="QZAB01000267">
    <property type="protein sequence ID" value="RQD86233.1"/>
    <property type="molecule type" value="Genomic_DNA"/>
</dbReference>
<feature type="transmembrane region" description="Helical" evidence="1">
    <location>
        <begin position="171"/>
        <end position="189"/>
    </location>
</feature>
<accession>A0A424YYQ6</accession>
<keyword evidence="1" id="KW-0472">Membrane</keyword>
<dbReference type="Proteomes" id="UP000284763">
    <property type="component" value="Unassembled WGS sequence"/>
</dbReference>
<comment type="caution">
    <text evidence="3">The sequence shown here is derived from an EMBL/GenBank/DDBJ whole genome shotgun (WGS) entry which is preliminary data.</text>
</comment>
<protein>
    <recommendedName>
        <fullName evidence="2">S-layer family duplication domain-containing protein</fullName>
    </recommendedName>
</protein>
<reference evidence="3 4" key="1">
    <citation type="submission" date="2018-08" db="EMBL/GenBank/DDBJ databases">
        <title>The metabolism and importance of syntrophic acetate oxidation coupled to methane or sulfide production in haloalkaline environments.</title>
        <authorList>
            <person name="Timmers P.H.A."/>
            <person name="Vavourakis C.D."/>
            <person name="Sorokin D.Y."/>
            <person name="Sinninghe Damste J.S."/>
            <person name="Muyzer G."/>
            <person name="Stams A.J.M."/>
            <person name="Plugge C.M."/>
        </authorList>
    </citation>
    <scope>NUCLEOTIDE SEQUENCE [LARGE SCALE GENOMIC DNA]</scope>
    <source>
        <strain evidence="3">MSAO_Arc3</strain>
    </source>
</reference>
<evidence type="ECO:0000313" key="3">
    <source>
        <dbReference type="EMBL" id="RQD86233.1"/>
    </source>
</evidence>
<evidence type="ECO:0000256" key="1">
    <source>
        <dbReference type="SAM" id="Phobius"/>
    </source>
</evidence>
<dbReference type="InterPro" id="IPR006457">
    <property type="entry name" value="S_layer-rel_Mac"/>
</dbReference>